<dbReference type="AlphaFoldDB" id="A0AAD5SCD7"/>
<evidence type="ECO:0000256" key="1">
    <source>
        <dbReference type="SAM" id="MobiDB-lite"/>
    </source>
</evidence>
<protein>
    <submittedName>
        <fullName evidence="2">Uncharacterized protein</fullName>
    </submittedName>
</protein>
<reference evidence="2" key="1">
    <citation type="submission" date="2020-05" db="EMBL/GenBank/DDBJ databases">
        <title>Phylogenomic resolution of chytrid fungi.</title>
        <authorList>
            <person name="Stajich J.E."/>
            <person name="Amses K."/>
            <person name="Simmons R."/>
            <person name="Seto K."/>
            <person name="Myers J."/>
            <person name="Bonds A."/>
            <person name="Quandt C.A."/>
            <person name="Barry K."/>
            <person name="Liu P."/>
            <person name="Grigoriev I."/>
            <person name="Longcore J.E."/>
            <person name="James T.Y."/>
        </authorList>
    </citation>
    <scope>NUCLEOTIDE SEQUENCE</scope>
    <source>
        <strain evidence="2">JEL0318</strain>
    </source>
</reference>
<feature type="compositionally biased region" description="Low complexity" evidence="1">
    <location>
        <begin position="153"/>
        <end position="172"/>
    </location>
</feature>
<feature type="compositionally biased region" description="Acidic residues" evidence="1">
    <location>
        <begin position="173"/>
        <end position="182"/>
    </location>
</feature>
<feature type="region of interest" description="Disordered" evidence="1">
    <location>
        <begin position="1"/>
        <end position="193"/>
    </location>
</feature>
<feature type="compositionally biased region" description="Basic and acidic residues" evidence="1">
    <location>
        <begin position="220"/>
        <end position="236"/>
    </location>
</feature>
<feature type="compositionally biased region" description="Low complexity" evidence="1">
    <location>
        <begin position="93"/>
        <end position="103"/>
    </location>
</feature>
<accession>A0AAD5SCD7</accession>
<name>A0AAD5SCD7_9FUNG</name>
<proteinExistence type="predicted"/>
<keyword evidence="3" id="KW-1185">Reference proteome</keyword>
<organism evidence="2 3">
    <name type="scientific">Rhizophlyctis rosea</name>
    <dbReference type="NCBI Taxonomy" id="64517"/>
    <lineage>
        <taxon>Eukaryota</taxon>
        <taxon>Fungi</taxon>
        <taxon>Fungi incertae sedis</taxon>
        <taxon>Chytridiomycota</taxon>
        <taxon>Chytridiomycota incertae sedis</taxon>
        <taxon>Chytridiomycetes</taxon>
        <taxon>Rhizophlyctidales</taxon>
        <taxon>Rhizophlyctidaceae</taxon>
        <taxon>Rhizophlyctis</taxon>
    </lineage>
</organism>
<sequence length="360" mass="39364">MPGPKTPSRTKAKIAAKSSSEPLSAIPPTFTTPRGRDQSKLKATPSARKSPRKDVEVEVEVPALKGRLATPEPAAESDFMETDVEATPRPTRVDVNGVGVGVVKGRKRVWVDEAWSDDEGLDLGGPSEPTSEPVSNEQSDHSDDESPETSNNPTSASTHSSQPSSPTPAQSDSDSDSDDEAPEAASLSTSRAETIQAAIIQQQAVRELRERKRQTRRAREKTLKEQRQGKKGKAEPVEEDGEEETGRYLPMDLLENLEKLEESEPAPSNRHIRLDQKAEQLLQSQLQKKKRKLEKDRIVSGIRITPLSSAPAPRVADDAVLAFRDNALFRKNVRRGNAVKGMAGRDSRTTSAVVFVRKGN</sequence>
<dbReference type="Proteomes" id="UP001212841">
    <property type="component" value="Unassembled WGS sequence"/>
</dbReference>
<feature type="compositionally biased region" description="Polar residues" evidence="1">
    <location>
        <begin position="128"/>
        <end position="137"/>
    </location>
</feature>
<feature type="region of interest" description="Disordered" evidence="1">
    <location>
        <begin position="206"/>
        <end position="249"/>
    </location>
</feature>
<comment type="caution">
    <text evidence="2">The sequence shown here is derived from an EMBL/GenBank/DDBJ whole genome shotgun (WGS) entry which is preliminary data.</text>
</comment>
<evidence type="ECO:0000313" key="3">
    <source>
        <dbReference type="Proteomes" id="UP001212841"/>
    </source>
</evidence>
<dbReference type="EMBL" id="JADGJD010000551">
    <property type="protein sequence ID" value="KAJ3050123.1"/>
    <property type="molecule type" value="Genomic_DNA"/>
</dbReference>
<gene>
    <name evidence="2" type="ORF">HK097_008899</name>
</gene>
<evidence type="ECO:0000313" key="2">
    <source>
        <dbReference type="EMBL" id="KAJ3050123.1"/>
    </source>
</evidence>